<dbReference type="Gene3D" id="2.10.25.10">
    <property type="entry name" value="Laminin"/>
    <property type="match status" value="8"/>
</dbReference>
<feature type="domain" description="Laminin EGF-like" evidence="13">
    <location>
        <begin position="39"/>
        <end position="80"/>
    </location>
</feature>
<evidence type="ECO:0000256" key="10">
    <source>
        <dbReference type="ARBA" id="ARBA00023180"/>
    </source>
</evidence>
<dbReference type="InterPro" id="IPR000742">
    <property type="entry name" value="EGF"/>
</dbReference>
<evidence type="ECO:0000256" key="12">
    <source>
        <dbReference type="PROSITE-ProRule" id="PRU00460"/>
    </source>
</evidence>
<dbReference type="FunFam" id="2.10.25.10:FF:000101">
    <property type="entry name" value="Laminin subunit beta 1"/>
    <property type="match status" value="1"/>
</dbReference>
<keyword evidence="11 12" id="KW-0424">Laminin EGF-like domain</keyword>
<dbReference type="PANTHER" id="PTHR10574:SF375">
    <property type="entry name" value="LAMININ SUBUNIT BETA-1"/>
    <property type="match status" value="1"/>
</dbReference>
<keyword evidence="2" id="KW-0964">Secreted</keyword>
<dbReference type="GO" id="GO:0005604">
    <property type="term" value="C:basement membrane"/>
    <property type="evidence" value="ECO:0007669"/>
    <property type="project" value="UniProtKB-SubCell"/>
</dbReference>
<dbReference type="InterPro" id="IPR013015">
    <property type="entry name" value="Laminin_IV_B"/>
</dbReference>
<evidence type="ECO:0000256" key="8">
    <source>
        <dbReference type="ARBA" id="ARBA00023054"/>
    </source>
</evidence>
<dbReference type="GO" id="GO:0007155">
    <property type="term" value="P:cell adhesion"/>
    <property type="evidence" value="ECO:0007669"/>
    <property type="project" value="UniProtKB-KW"/>
</dbReference>
<evidence type="ECO:0000256" key="7">
    <source>
        <dbReference type="ARBA" id="ARBA00022889"/>
    </source>
</evidence>
<evidence type="ECO:0000256" key="1">
    <source>
        <dbReference type="ARBA" id="ARBA00004302"/>
    </source>
</evidence>
<evidence type="ECO:0000256" key="5">
    <source>
        <dbReference type="ARBA" id="ARBA00022737"/>
    </source>
</evidence>
<dbReference type="FunFam" id="2.10.25.10:FF:000011">
    <property type="entry name" value="Cadherin EGF LAG seven-pass G-type receptor"/>
    <property type="match status" value="2"/>
</dbReference>
<feature type="disulfide bond" evidence="12">
    <location>
        <begin position="22"/>
        <end position="36"/>
    </location>
</feature>
<evidence type="ECO:0000313" key="16">
    <source>
        <dbReference type="WBParaSite" id="PSAMB.scaffold10884size3764.g33689.t1"/>
    </source>
</evidence>
<feature type="disulfide bond" evidence="12">
    <location>
        <begin position="301"/>
        <end position="318"/>
    </location>
</feature>
<dbReference type="PROSITE" id="PS50027">
    <property type="entry name" value="EGF_LAM_2"/>
    <property type="match status" value="7"/>
</dbReference>
<evidence type="ECO:0000313" key="15">
    <source>
        <dbReference type="Proteomes" id="UP000887566"/>
    </source>
</evidence>
<dbReference type="Proteomes" id="UP000887566">
    <property type="component" value="Unplaced"/>
</dbReference>
<keyword evidence="4" id="KW-0732">Signal</keyword>
<dbReference type="AlphaFoldDB" id="A0A914ULJ9"/>
<keyword evidence="9 12" id="KW-1015">Disulfide bond</keyword>
<keyword evidence="8" id="KW-0175">Coiled coil</keyword>
<keyword evidence="3" id="KW-0272">Extracellular matrix</keyword>
<feature type="disulfide bond" evidence="12">
    <location>
        <begin position="349"/>
        <end position="366"/>
    </location>
</feature>
<dbReference type="PRINTS" id="PR00011">
    <property type="entry name" value="EGFLAMININ"/>
</dbReference>
<keyword evidence="6" id="KW-0084">Basement membrane</keyword>
<organism evidence="15 16">
    <name type="scientific">Plectus sambesii</name>
    <dbReference type="NCBI Taxonomy" id="2011161"/>
    <lineage>
        <taxon>Eukaryota</taxon>
        <taxon>Metazoa</taxon>
        <taxon>Ecdysozoa</taxon>
        <taxon>Nematoda</taxon>
        <taxon>Chromadorea</taxon>
        <taxon>Plectida</taxon>
        <taxon>Plectina</taxon>
        <taxon>Plectoidea</taxon>
        <taxon>Plectidae</taxon>
        <taxon>Plectus</taxon>
    </lineage>
</organism>
<keyword evidence="15" id="KW-1185">Reference proteome</keyword>
<dbReference type="GO" id="GO:0048468">
    <property type="term" value="P:cell development"/>
    <property type="evidence" value="ECO:0007669"/>
    <property type="project" value="UniProtKB-ARBA"/>
</dbReference>
<dbReference type="SMART" id="SM00181">
    <property type="entry name" value="EGF"/>
    <property type="match status" value="5"/>
</dbReference>
<dbReference type="GO" id="GO:0009888">
    <property type="term" value="P:tissue development"/>
    <property type="evidence" value="ECO:0007669"/>
    <property type="project" value="TreeGrafter"/>
</dbReference>
<feature type="disulfide bond" evidence="12">
    <location>
        <begin position="413"/>
        <end position="422"/>
    </location>
</feature>
<protein>
    <submittedName>
        <fullName evidence="16">Uncharacterized protein</fullName>
    </submittedName>
</protein>
<feature type="disulfide bond" evidence="12">
    <location>
        <begin position="39"/>
        <end position="51"/>
    </location>
</feature>
<feature type="disulfide bond" evidence="12">
    <location>
        <begin position="320"/>
        <end position="329"/>
    </location>
</feature>
<evidence type="ECO:0000259" key="14">
    <source>
        <dbReference type="PROSITE" id="PS51116"/>
    </source>
</evidence>
<comment type="subcellular location">
    <subcellularLocation>
        <location evidence="1">Secreted</location>
        <location evidence="1">Extracellular space</location>
        <location evidence="1">Extracellular matrix</location>
        <location evidence="1">Basement membrane</location>
    </subcellularLocation>
</comment>
<keyword evidence="10" id="KW-0325">Glycoprotein</keyword>
<dbReference type="SMART" id="SM00180">
    <property type="entry name" value="EGF_Lam"/>
    <property type="match status" value="8"/>
</dbReference>
<feature type="domain" description="Laminin EGF-like" evidence="13">
    <location>
        <begin position="394"/>
        <end position="443"/>
    </location>
</feature>
<dbReference type="Pfam" id="PF21199">
    <property type="entry name" value="LAMININ_IV_B"/>
    <property type="match status" value="1"/>
</dbReference>
<dbReference type="GO" id="GO:0009887">
    <property type="term" value="P:animal organ morphogenesis"/>
    <property type="evidence" value="ECO:0007669"/>
    <property type="project" value="TreeGrafter"/>
</dbReference>
<feature type="domain" description="Laminin EGF-like" evidence="13">
    <location>
        <begin position="347"/>
        <end position="393"/>
    </location>
</feature>
<feature type="disulfide bond" evidence="12">
    <location>
        <begin position="347"/>
        <end position="359"/>
    </location>
</feature>
<dbReference type="CDD" id="cd00055">
    <property type="entry name" value="EGF_Lam"/>
    <property type="match status" value="7"/>
</dbReference>
<dbReference type="FunFam" id="2.10.25.10:FF:000074">
    <property type="entry name" value="Laminin subunit alpha"/>
    <property type="match status" value="1"/>
</dbReference>
<feature type="disulfide bond" evidence="12">
    <location>
        <begin position="582"/>
        <end position="591"/>
    </location>
</feature>
<dbReference type="FunFam" id="2.10.25.10:FF:000561">
    <property type="entry name" value="Wing blister, isoform B"/>
    <property type="match status" value="1"/>
</dbReference>
<feature type="disulfide bond" evidence="12">
    <location>
        <begin position="60"/>
        <end position="69"/>
    </location>
</feature>
<evidence type="ECO:0000256" key="4">
    <source>
        <dbReference type="ARBA" id="ARBA00022729"/>
    </source>
</evidence>
<evidence type="ECO:0000256" key="9">
    <source>
        <dbReference type="ARBA" id="ARBA00023157"/>
    </source>
</evidence>
<dbReference type="InterPro" id="IPR056863">
    <property type="entry name" value="LMN_ATRN_NET-like_EGF"/>
</dbReference>
<feature type="disulfide bond" evidence="12">
    <location>
        <begin position="41"/>
        <end position="58"/>
    </location>
</feature>
<feature type="disulfide bond" evidence="12">
    <location>
        <begin position="299"/>
        <end position="311"/>
    </location>
</feature>
<proteinExistence type="predicted"/>
<keyword evidence="5" id="KW-0677">Repeat</keyword>
<keyword evidence="7" id="KW-0130">Cell adhesion</keyword>
<dbReference type="FunFam" id="2.10.25.10:FF:000065">
    <property type="entry name" value="Laminin subunit beta 1"/>
    <property type="match status" value="1"/>
</dbReference>
<dbReference type="PROSITE" id="PS01248">
    <property type="entry name" value="EGF_LAM_1"/>
    <property type="match status" value="4"/>
</dbReference>
<feature type="domain" description="Laminin EGF-like" evidence="13">
    <location>
        <begin position="507"/>
        <end position="558"/>
    </location>
</feature>
<sequence>CDKRTGACTCKRLVTGENCDQCLPEHFGLGDEPDGCKACECDPGGAFDNKCDITTGQCRCREHFGGRKCDTPDSGYFCANIDYYTYEAERANVTGGEIELREVPQNLRERTWTGLGFVRVRSGSQMVFKVSDLVQSMDYNLVLRFDSYRDQVGWENVQVIVVRPDNPSQGSPCYNAIDASGDFLSARLPPGGRYAEVRPAVCLEQGVEYEIRVIFGEKQTGYQDRSASILIDSLVVAPPTEALSVFKGSSLSDYHRTEYERYQCRNMALSLTPISDLSPKCKYYLCPVAAVMLDRGIGCNCDPTGTISGICDVYGGQCECKVNVGGRRCDQCNPGTYGFGPSGCSMCECDSVGALDNFCDGQSGQCKCRERGITGRQCNQCQPGFWGFPDCRVCQCNDHASICDQKTGACIECRDLTSGHYCDRCQDGYYGDPRLGVNIPCKPCPCPGGPASGYQHADTCYLQPGQQPGTQNVVCNCRAGYEGERCASCSINYWGNPSEIGGSCERCDCNGNIDFAVPNSCDAKTGACLLCLHNTEGVQCEHCVAGHFGDAKIRSCQRCVCNHLGTNSSAGECDRVSGQCPCLPNVIGLQCDQCAANHYDLASGKGCSACACDVNGVIPD</sequence>
<dbReference type="FunFam" id="2.10.25.10:FF:000130">
    <property type="entry name" value="Laminin subunit beta 1"/>
    <property type="match status" value="1"/>
</dbReference>
<feature type="domain" description="Laminin EGF-like" evidence="13">
    <location>
        <begin position="1"/>
        <end position="38"/>
    </location>
</feature>
<feature type="disulfide bond" evidence="12">
    <location>
        <begin position="10"/>
        <end position="19"/>
    </location>
</feature>
<evidence type="ECO:0000256" key="3">
    <source>
        <dbReference type="ARBA" id="ARBA00022530"/>
    </source>
</evidence>
<evidence type="ECO:0000256" key="2">
    <source>
        <dbReference type="ARBA" id="ARBA00022525"/>
    </source>
</evidence>
<dbReference type="InterPro" id="IPR002049">
    <property type="entry name" value="LE_dom"/>
</dbReference>
<evidence type="ECO:0000256" key="11">
    <source>
        <dbReference type="ARBA" id="ARBA00023292"/>
    </source>
</evidence>
<dbReference type="SUPFAM" id="SSF57196">
    <property type="entry name" value="EGF/Laminin"/>
    <property type="match status" value="7"/>
</dbReference>
<reference evidence="16" key="1">
    <citation type="submission" date="2022-11" db="UniProtKB">
        <authorList>
            <consortium name="WormBaseParasite"/>
        </authorList>
    </citation>
    <scope>IDENTIFICATION</scope>
</reference>
<dbReference type="InterPro" id="IPR050440">
    <property type="entry name" value="Laminin/Netrin_ECM"/>
</dbReference>
<evidence type="ECO:0000256" key="6">
    <source>
        <dbReference type="ARBA" id="ARBA00022869"/>
    </source>
</evidence>
<evidence type="ECO:0000259" key="13">
    <source>
        <dbReference type="PROSITE" id="PS50027"/>
    </source>
</evidence>
<name>A0A914ULJ9_9BILA</name>
<feature type="domain" description="Laminin EGF-like" evidence="13">
    <location>
        <begin position="299"/>
        <end position="346"/>
    </location>
</feature>
<comment type="caution">
    <text evidence="12">Lacks conserved residue(s) required for the propagation of feature annotation.</text>
</comment>
<feature type="disulfide bond" evidence="12">
    <location>
        <begin position="531"/>
        <end position="540"/>
    </location>
</feature>
<dbReference type="Pfam" id="PF24973">
    <property type="entry name" value="EGF_LMN_ATRN"/>
    <property type="match status" value="1"/>
</dbReference>
<feature type="domain" description="Laminin EGF-like" evidence="13">
    <location>
        <begin position="559"/>
        <end position="609"/>
    </location>
</feature>
<dbReference type="Pfam" id="PF00053">
    <property type="entry name" value="EGF_laminin"/>
    <property type="match status" value="7"/>
</dbReference>
<dbReference type="PANTHER" id="PTHR10574">
    <property type="entry name" value="NETRIN/LAMININ-RELATED"/>
    <property type="match status" value="1"/>
</dbReference>
<dbReference type="PROSITE" id="PS51116">
    <property type="entry name" value="LAMININ_IVB"/>
    <property type="match status" value="1"/>
</dbReference>
<accession>A0A914ULJ9</accession>
<dbReference type="WBParaSite" id="PSAMB.scaffold10884size3764.g33689.t1">
    <property type="protein sequence ID" value="PSAMB.scaffold10884size3764.g33689.t1"/>
    <property type="gene ID" value="PSAMB.scaffold10884size3764.g33689"/>
</dbReference>
<feature type="domain" description="Laminin IV type B" evidence="14">
    <location>
        <begin position="78"/>
        <end position="293"/>
    </location>
</feature>